<reference evidence="2 3" key="1">
    <citation type="submission" date="2019-04" db="EMBL/GenBank/DDBJ databases">
        <title>Pedobacter sp. RP-3-15 sp. nov., isolated from Arctic soil.</title>
        <authorList>
            <person name="Dahal R.H."/>
            <person name="Kim D.-U."/>
        </authorList>
    </citation>
    <scope>NUCLEOTIDE SEQUENCE [LARGE SCALE GENOMIC DNA]</scope>
    <source>
        <strain evidence="2 3">RP-3-15</strain>
    </source>
</reference>
<comment type="caution">
    <text evidence="2">The sequence shown here is derived from an EMBL/GenBank/DDBJ whole genome shotgun (WGS) entry which is preliminary data.</text>
</comment>
<evidence type="ECO:0000313" key="3">
    <source>
        <dbReference type="Proteomes" id="UP000307244"/>
    </source>
</evidence>
<keyword evidence="3" id="KW-1185">Reference proteome</keyword>
<proteinExistence type="predicted"/>
<dbReference type="InterPro" id="IPR036188">
    <property type="entry name" value="FAD/NAD-bd_sf"/>
</dbReference>
<dbReference type="EMBL" id="SWBQ01000004">
    <property type="protein sequence ID" value="TKC04971.1"/>
    <property type="molecule type" value="Genomic_DNA"/>
</dbReference>
<feature type="signal peptide" evidence="1">
    <location>
        <begin position="1"/>
        <end position="20"/>
    </location>
</feature>
<organism evidence="2 3">
    <name type="scientific">Pedobacter frigoris</name>
    <dbReference type="NCBI Taxonomy" id="2571272"/>
    <lineage>
        <taxon>Bacteria</taxon>
        <taxon>Pseudomonadati</taxon>
        <taxon>Bacteroidota</taxon>
        <taxon>Sphingobacteriia</taxon>
        <taxon>Sphingobacteriales</taxon>
        <taxon>Sphingobacteriaceae</taxon>
        <taxon>Pedobacter</taxon>
    </lineage>
</organism>
<evidence type="ECO:0000256" key="1">
    <source>
        <dbReference type="SAM" id="SignalP"/>
    </source>
</evidence>
<dbReference type="OrthoDB" id="615715at2"/>
<protein>
    <recommendedName>
        <fullName evidence="4">FAD-dependent oxidoreductase</fullName>
    </recommendedName>
</protein>
<accession>A0A4U1CEK1</accession>
<evidence type="ECO:0008006" key="4">
    <source>
        <dbReference type="Google" id="ProtNLM"/>
    </source>
</evidence>
<evidence type="ECO:0000313" key="2">
    <source>
        <dbReference type="EMBL" id="TKC04971.1"/>
    </source>
</evidence>
<dbReference type="SUPFAM" id="SSF51905">
    <property type="entry name" value="FAD/NAD(P)-binding domain"/>
    <property type="match status" value="1"/>
</dbReference>
<sequence>MKSGFFIVLALTVFSYVSQAQTTKTGVVVIGNGNSAVGAGIQSAVSGVKTTLILSTQDFQLSALGNSQASGIEGEILKRIKGNAGQVLVDYSTVGTVVRSWTDTLKNLTVIRGAGLLKIKRSGSGWNIELTGGKIIKAGVLVNADRTGTVSNALQLPKVPLQWKPFNYDDYLYRASVASGYILSGGSASFLLMDKLMLPGQENLIVLNPDQESFVAGQAAGATAAYAVFFKTKISLANLKLIQGELLNYKLSLAPFADVNNADSNWKDIQVIGLSGFLKAEISNGTAYFRPDQEVLSVEIKEPVKSYYYKAQIWFDDHKEEKMTINNTLKMISYVAGLSLENTIKEVKKNWKKGYNFSTEYDSDRVITRREFAVLSRYLKPFNVNLDKTGKVVR</sequence>
<name>A0A4U1CEK1_9SPHI</name>
<feature type="chain" id="PRO_5020807754" description="FAD-dependent oxidoreductase" evidence="1">
    <location>
        <begin position="21"/>
        <end position="394"/>
    </location>
</feature>
<gene>
    <name evidence="2" type="ORF">FA047_14470</name>
</gene>
<dbReference type="AlphaFoldDB" id="A0A4U1CEK1"/>
<keyword evidence="1" id="KW-0732">Signal</keyword>
<dbReference type="RefSeq" id="WP_136836790.1">
    <property type="nucleotide sequence ID" value="NZ_SWBQ01000004.1"/>
</dbReference>
<dbReference type="Proteomes" id="UP000307244">
    <property type="component" value="Unassembled WGS sequence"/>
</dbReference>